<dbReference type="InterPro" id="IPR011042">
    <property type="entry name" value="6-blade_b-propeller_TolB-like"/>
</dbReference>
<proteinExistence type="predicted"/>
<sequence>MSPPTSTKLFFLSIYQATPEVSLDTQSLDDITHRGRLQVLDVNNAGQPKTLLDKAHMPDGIAIDKKNGRLYWTQMGTPGKNDGSVYSANLDGTDVREVLPPGVANTPKQIVLDQESGKLYFCDREGLRVHRCNTDGSEHEILIQTGEWQNEEHQTDQTRWCVGIAISRKMGKIFWTQKGAPKSKQGRIFSANIDVPEGASPGSRPDVELVMESLPEPIDLEVDEDSGMLYWTDRGEFPFGNTLNRKTIQSEAPEAERKLGRQILAEGFGEAIGLALDHVNRCVWVADLCGRIWCCDAQKPAAKRKVYESETSVLTGLAVLHD</sequence>
<dbReference type="InterPro" id="IPR050778">
    <property type="entry name" value="Cueball_EGF_LRP_Nidogen"/>
</dbReference>
<organism evidence="1 2">
    <name type="scientific">Zasmidium cellare</name>
    <name type="common">Wine cellar mold</name>
    <name type="synonym">Racodium cellare</name>
    <dbReference type="NCBI Taxonomy" id="395010"/>
    <lineage>
        <taxon>Eukaryota</taxon>
        <taxon>Fungi</taxon>
        <taxon>Dikarya</taxon>
        <taxon>Ascomycota</taxon>
        <taxon>Pezizomycotina</taxon>
        <taxon>Dothideomycetes</taxon>
        <taxon>Dothideomycetidae</taxon>
        <taxon>Mycosphaerellales</taxon>
        <taxon>Mycosphaerellaceae</taxon>
        <taxon>Zasmidium</taxon>
    </lineage>
</organism>
<evidence type="ECO:0000313" key="2">
    <source>
        <dbReference type="Proteomes" id="UP001305779"/>
    </source>
</evidence>
<evidence type="ECO:0008006" key="3">
    <source>
        <dbReference type="Google" id="ProtNLM"/>
    </source>
</evidence>
<dbReference type="PANTHER" id="PTHR46513">
    <property type="entry name" value="VITELLOGENIN RECEPTOR-LIKE PROTEIN-RELATED-RELATED"/>
    <property type="match status" value="1"/>
</dbReference>
<dbReference type="Gene3D" id="2.120.10.30">
    <property type="entry name" value="TolB, C-terminal domain"/>
    <property type="match status" value="2"/>
</dbReference>
<reference evidence="1 2" key="1">
    <citation type="journal article" date="2023" name="G3 (Bethesda)">
        <title>A chromosome-level genome assembly of Zasmidium syzygii isolated from banana leaves.</title>
        <authorList>
            <person name="van Westerhoven A.C."/>
            <person name="Mehrabi R."/>
            <person name="Talebi R."/>
            <person name="Steentjes M.B.F."/>
            <person name="Corcolon B."/>
            <person name="Chong P.A."/>
            <person name="Kema G.H.J."/>
            <person name="Seidl M.F."/>
        </authorList>
    </citation>
    <scope>NUCLEOTIDE SEQUENCE [LARGE SCALE GENOMIC DNA]</scope>
    <source>
        <strain evidence="1 2">P124</strain>
    </source>
</reference>
<gene>
    <name evidence="1" type="ORF">PRZ48_007652</name>
</gene>
<dbReference type="InterPro" id="IPR000033">
    <property type="entry name" value="LDLR_classB_rpt"/>
</dbReference>
<evidence type="ECO:0000313" key="1">
    <source>
        <dbReference type="EMBL" id="KAK4501843.1"/>
    </source>
</evidence>
<dbReference type="SMART" id="SM00135">
    <property type="entry name" value="LY"/>
    <property type="match status" value="3"/>
</dbReference>
<name>A0ABR0EKU5_ZASCE</name>
<comment type="caution">
    <text evidence="1">The sequence shown here is derived from an EMBL/GenBank/DDBJ whole genome shotgun (WGS) entry which is preliminary data.</text>
</comment>
<dbReference type="Proteomes" id="UP001305779">
    <property type="component" value="Unassembled WGS sequence"/>
</dbReference>
<accession>A0ABR0EKU5</accession>
<protein>
    <recommendedName>
        <fullName evidence="3">YWTD domain-containing protein</fullName>
    </recommendedName>
</protein>
<dbReference type="EMBL" id="JAXOVC010000005">
    <property type="protein sequence ID" value="KAK4501843.1"/>
    <property type="molecule type" value="Genomic_DNA"/>
</dbReference>
<dbReference type="SUPFAM" id="SSF63825">
    <property type="entry name" value="YWTD domain"/>
    <property type="match status" value="2"/>
</dbReference>
<keyword evidence="2" id="KW-1185">Reference proteome</keyword>